<dbReference type="Pfam" id="PF00990">
    <property type="entry name" value="GGDEF"/>
    <property type="match status" value="1"/>
</dbReference>
<keyword evidence="8" id="KW-1185">Reference proteome</keyword>
<sequence>MRSWLATVCLSIALAIAPGTGTAAPAAAASVARSEVPAMLERAWQIRSSQPEELEHLLRVLGQAPLSEQQGEQLAYLKGYRMAYLSDFDGAIAQLKALRDSGNDRGLRLRAGTTLVNIYSKKRQVSDALRLLNQIKLEAAGIDNDDLEIGVLTESAYLHETIGKYEQSLSDALAVKQYELSDRDACLSDGLKFAALLKLGRMPEQDDDIQGAIERCEQAREPVLSNYIRTLLARKWMDEKKRDQAIALLTSHLHAIEATNYAFLITEAKSLLSMLLVQKGQWTEAETYATEAIAQGAALHSSRAMVDSYQSLYQVALARRDNEQALVYYRRYADADRAYLDEVKARELAFQMVQHESAQNADRLRQLDSQNQLLRLQQKLDRQSSQNSRLMVVLLVILLSGLGVWAFRTQRLQSALRSLAQTDALTGISNRHHFTSQAELALAQAAAANEPVALVMFDLDGFKSINDRFGHAVGDWALQQVSRDCLPLCRGGDVFGRLGGEEFAFLLRRCEPAAAMAIAEECRRVLADIDTSPSGQRFRVTASFGVMASCEAGYTLSRLLSQADRMLYRAKHDGRNRVVGTRLREEPLAAHPDRAIEVLPAFDAGIEAEPPSRSQIVL</sequence>
<dbReference type="NCBIfam" id="TIGR00254">
    <property type="entry name" value="GGDEF"/>
    <property type="match status" value="1"/>
</dbReference>
<dbReference type="InterPro" id="IPR000160">
    <property type="entry name" value="GGDEF_dom"/>
</dbReference>
<dbReference type="PROSITE" id="PS50887">
    <property type="entry name" value="GGDEF"/>
    <property type="match status" value="1"/>
</dbReference>
<comment type="catalytic activity">
    <reaction evidence="3">
        <text>2 GTP = 3',3'-c-di-GMP + 2 diphosphate</text>
        <dbReference type="Rhea" id="RHEA:24898"/>
        <dbReference type="ChEBI" id="CHEBI:33019"/>
        <dbReference type="ChEBI" id="CHEBI:37565"/>
        <dbReference type="ChEBI" id="CHEBI:58805"/>
        <dbReference type="EC" id="2.7.7.65"/>
    </reaction>
</comment>
<evidence type="ECO:0000313" key="8">
    <source>
        <dbReference type="Proteomes" id="UP000052052"/>
    </source>
</evidence>
<dbReference type="SMART" id="SM00267">
    <property type="entry name" value="GGDEF"/>
    <property type="match status" value="1"/>
</dbReference>
<proteinExistence type="predicted"/>
<protein>
    <recommendedName>
        <fullName evidence="2">diguanylate cyclase</fullName>
        <ecNumber evidence="2">2.7.7.65</ecNumber>
    </recommendedName>
</protein>
<dbReference type="EC" id="2.7.7.65" evidence="2"/>
<evidence type="ECO:0000256" key="2">
    <source>
        <dbReference type="ARBA" id="ARBA00012528"/>
    </source>
</evidence>
<dbReference type="FunFam" id="3.30.70.270:FF:000001">
    <property type="entry name" value="Diguanylate cyclase domain protein"/>
    <property type="match status" value="1"/>
</dbReference>
<dbReference type="Gene3D" id="1.25.40.10">
    <property type="entry name" value="Tetratricopeptide repeat domain"/>
    <property type="match status" value="1"/>
</dbReference>
<feature type="transmembrane region" description="Helical" evidence="4">
    <location>
        <begin position="390"/>
        <end position="407"/>
    </location>
</feature>
<dbReference type="Proteomes" id="UP000052052">
    <property type="component" value="Unassembled WGS sequence"/>
</dbReference>
<dbReference type="InterPro" id="IPR029787">
    <property type="entry name" value="Nucleotide_cyclase"/>
</dbReference>
<dbReference type="AlphaFoldDB" id="A0A0R0CGC1"/>
<dbReference type="PATRIC" id="fig|344882.3.peg.351"/>
<organism evidence="7 8">
    <name type="scientific">Pseudoxanthomonas dokdonensis</name>
    <dbReference type="NCBI Taxonomy" id="344882"/>
    <lineage>
        <taxon>Bacteria</taxon>
        <taxon>Pseudomonadati</taxon>
        <taxon>Pseudomonadota</taxon>
        <taxon>Gammaproteobacteria</taxon>
        <taxon>Lysobacterales</taxon>
        <taxon>Lysobacteraceae</taxon>
        <taxon>Pseudoxanthomonas</taxon>
    </lineage>
</organism>
<dbReference type="Gene3D" id="3.30.70.270">
    <property type="match status" value="1"/>
</dbReference>
<comment type="cofactor">
    <cofactor evidence="1">
        <name>Mg(2+)</name>
        <dbReference type="ChEBI" id="CHEBI:18420"/>
    </cofactor>
</comment>
<evidence type="ECO:0000259" key="6">
    <source>
        <dbReference type="PROSITE" id="PS50887"/>
    </source>
</evidence>
<evidence type="ECO:0000313" key="7">
    <source>
        <dbReference type="EMBL" id="KRG68799.1"/>
    </source>
</evidence>
<gene>
    <name evidence="7" type="ORF">ABB29_09915</name>
</gene>
<dbReference type="InterPro" id="IPR050469">
    <property type="entry name" value="Diguanylate_Cyclase"/>
</dbReference>
<dbReference type="GO" id="GO:0052621">
    <property type="term" value="F:diguanylate cyclase activity"/>
    <property type="evidence" value="ECO:0007669"/>
    <property type="project" value="UniProtKB-EC"/>
</dbReference>
<evidence type="ECO:0000256" key="1">
    <source>
        <dbReference type="ARBA" id="ARBA00001946"/>
    </source>
</evidence>
<dbReference type="OrthoDB" id="9803824at2"/>
<dbReference type="SUPFAM" id="SSF48452">
    <property type="entry name" value="TPR-like"/>
    <property type="match status" value="1"/>
</dbReference>
<comment type="caution">
    <text evidence="7">The sequence shown here is derived from an EMBL/GenBank/DDBJ whole genome shotgun (WGS) entry which is preliminary data.</text>
</comment>
<dbReference type="InterPro" id="IPR043128">
    <property type="entry name" value="Rev_trsase/Diguanyl_cyclase"/>
</dbReference>
<evidence type="ECO:0000256" key="3">
    <source>
        <dbReference type="ARBA" id="ARBA00034247"/>
    </source>
</evidence>
<feature type="signal peptide" evidence="5">
    <location>
        <begin position="1"/>
        <end position="23"/>
    </location>
</feature>
<dbReference type="InterPro" id="IPR011990">
    <property type="entry name" value="TPR-like_helical_dom_sf"/>
</dbReference>
<feature type="domain" description="GGDEF" evidence="6">
    <location>
        <begin position="450"/>
        <end position="583"/>
    </location>
</feature>
<evidence type="ECO:0000256" key="4">
    <source>
        <dbReference type="SAM" id="Phobius"/>
    </source>
</evidence>
<accession>A0A0R0CGC1</accession>
<feature type="chain" id="PRO_5006394120" description="diguanylate cyclase" evidence="5">
    <location>
        <begin position="24"/>
        <end position="618"/>
    </location>
</feature>
<dbReference type="CDD" id="cd01949">
    <property type="entry name" value="GGDEF"/>
    <property type="match status" value="1"/>
</dbReference>
<keyword evidence="5" id="KW-0732">Signal</keyword>
<dbReference type="PANTHER" id="PTHR45138">
    <property type="entry name" value="REGULATORY COMPONENTS OF SENSORY TRANSDUCTION SYSTEM"/>
    <property type="match status" value="1"/>
</dbReference>
<evidence type="ECO:0000256" key="5">
    <source>
        <dbReference type="SAM" id="SignalP"/>
    </source>
</evidence>
<keyword evidence="4" id="KW-1133">Transmembrane helix</keyword>
<name>A0A0R0CGC1_9GAMM</name>
<keyword evidence="4" id="KW-0812">Transmembrane</keyword>
<keyword evidence="4" id="KW-0472">Membrane</keyword>
<dbReference type="SUPFAM" id="SSF55073">
    <property type="entry name" value="Nucleotide cyclase"/>
    <property type="match status" value="1"/>
</dbReference>
<dbReference type="STRING" id="344882.ABB29_09915"/>
<dbReference type="RefSeq" id="WP_057658614.1">
    <property type="nucleotide sequence ID" value="NZ_LDJL01000011.1"/>
</dbReference>
<reference evidence="7 8" key="1">
    <citation type="submission" date="2015-05" db="EMBL/GenBank/DDBJ databases">
        <title>Genome sequencing and analysis of members of genus Stenotrophomonas.</title>
        <authorList>
            <person name="Patil P.P."/>
            <person name="Midha S."/>
            <person name="Patil P.B."/>
        </authorList>
    </citation>
    <scope>NUCLEOTIDE SEQUENCE [LARGE SCALE GENOMIC DNA]</scope>
    <source>
        <strain evidence="7 8">DSM 21858</strain>
    </source>
</reference>
<dbReference type="EMBL" id="LDJL01000011">
    <property type="protein sequence ID" value="KRG68799.1"/>
    <property type="molecule type" value="Genomic_DNA"/>
</dbReference>
<dbReference type="PANTHER" id="PTHR45138:SF9">
    <property type="entry name" value="DIGUANYLATE CYCLASE DGCM-RELATED"/>
    <property type="match status" value="1"/>
</dbReference>